<evidence type="ECO:0000313" key="1">
    <source>
        <dbReference type="EMBL" id="CAH9121996.1"/>
    </source>
</evidence>
<organism evidence="1 2">
    <name type="scientific">Cuscuta epithymum</name>
    <dbReference type="NCBI Taxonomy" id="186058"/>
    <lineage>
        <taxon>Eukaryota</taxon>
        <taxon>Viridiplantae</taxon>
        <taxon>Streptophyta</taxon>
        <taxon>Embryophyta</taxon>
        <taxon>Tracheophyta</taxon>
        <taxon>Spermatophyta</taxon>
        <taxon>Magnoliopsida</taxon>
        <taxon>eudicotyledons</taxon>
        <taxon>Gunneridae</taxon>
        <taxon>Pentapetalae</taxon>
        <taxon>asterids</taxon>
        <taxon>lamiids</taxon>
        <taxon>Solanales</taxon>
        <taxon>Convolvulaceae</taxon>
        <taxon>Cuscuteae</taxon>
        <taxon>Cuscuta</taxon>
        <taxon>Cuscuta subgen. Cuscuta</taxon>
    </lineage>
</organism>
<evidence type="ECO:0000313" key="2">
    <source>
        <dbReference type="Proteomes" id="UP001152523"/>
    </source>
</evidence>
<protein>
    <submittedName>
        <fullName evidence="1">Uncharacterized protein</fullName>
    </submittedName>
</protein>
<dbReference type="Proteomes" id="UP001152523">
    <property type="component" value="Unassembled WGS sequence"/>
</dbReference>
<proteinExistence type="predicted"/>
<dbReference type="AlphaFoldDB" id="A0AAV0EFI7"/>
<sequence length="96" mass="11025">MRSSTHRFNAGEKLIARSDFNHFLCPGISSPSHLIVRLRRLLKRPDEVQGEIGSYFVVTSPIVDDDDDDDRDLPKLNDDDRDLPKLNDEIADYIRS</sequence>
<gene>
    <name evidence="1" type="ORF">CEPIT_LOCUS24135</name>
</gene>
<reference evidence="1" key="1">
    <citation type="submission" date="2022-07" db="EMBL/GenBank/DDBJ databases">
        <authorList>
            <person name="Macas J."/>
            <person name="Novak P."/>
            <person name="Neumann P."/>
        </authorList>
    </citation>
    <scope>NUCLEOTIDE SEQUENCE</scope>
</reference>
<keyword evidence="2" id="KW-1185">Reference proteome</keyword>
<comment type="caution">
    <text evidence="1">The sequence shown here is derived from an EMBL/GenBank/DDBJ whole genome shotgun (WGS) entry which is preliminary data.</text>
</comment>
<name>A0AAV0EFI7_9ASTE</name>
<accession>A0AAV0EFI7</accession>
<dbReference type="EMBL" id="CAMAPF010000922">
    <property type="protein sequence ID" value="CAH9121996.1"/>
    <property type="molecule type" value="Genomic_DNA"/>
</dbReference>